<keyword evidence="3" id="KW-0238">DNA-binding</keyword>
<dbReference type="CDD" id="cd00090">
    <property type="entry name" value="HTH_ARSR"/>
    <property type="match status" value="1"/>
</dbReference>
<dbReference type="GO" id="GO:0003677">
    <property type="term" value="F:DNA binding"/>
    <property type="evidence" value="ECO:0007669"/>
    <property type="project" value="UniProtKB-KW"/>
</dbReference>
<dbReference type="InterPro" id="IPR036388">
    <property type="entry name" value="WH-like_DNA-bd_sf"/>
</dbReference>
<organism evidence="3 4">
    <name type="scientific">Microbaculum marinisediminis</name>
    <dbReference type="NCBI Taxonomy" id="2931392"/>
    <lineage>
        <taxon>Bacteria</taxon>
        <taxon>Pseudomonadati</taxon>
        <taxon>Pseudomonadota</taxon>
        <taxon>Alphaproteobacteria</taxon>
        <taxon>Hyphomicrobiales</taxon>
        <taxon>Tepidamorphaceae</taxon>
        <taxon>Microbaculum</taxon>
    </lineage>
</organism>
<dbReference type="Gene3D" id="1.10.10.10">
    <property type="entry name" value="Winged helix-like DNA-binding domain superfamily/Winged helix DNA-binding domain"/>
    <property type="match status" value="1"/>
</dbReference>
<evidence type="ECO:0000313" key="3">
    <source>
        <dbReference type="EMBL" id="MCT8972565.1"/>
    </source>
</evidence>
<dbReference type="Pfam" id="PF13463">
    <property type="entry name" value="HTH_27"/>
    <property type="match status" value="1"/>
</dbReference>
<keyword evidence="4" id="KW-1185">Reference proteome</keyword>
<gene>
    <name evidence="3" type="ORF">MUB46_11915</name>
</gene>
<feature type="compositionally biased region" description="Basic and acidic residues" evidence="1">
    <location>
        <begin position="1"/>
        <end position="26"/>
    </location>
</feature>
<dbReference type="InterPro" id="IPR014601">
    <property type="entry name" value="Trans_reg_MarR_HTH"/>
</dbReference>
<dbReference type="EMBL" id="JALIDZ010000005">
    <property type="protein sequence ID" value="MCT8972565.1"/>
    <property type="molecule type" value="Genomic_DNA"/>
</dbReference>
<dbReference type="SUPFAM" id="SSF46785">
    <property type="entry name" value="Winged helix' DNA-binding domain"/>
    <property type="match status" value="1"/>
</dbReference>
<feature type="domain" description="HTH marR-type" evidence="2">
    <location>
        <begin position="84"/>
        <end position="147"/>
    </location>
</feature>
<comment type="caution">
    <text evidence="3">The sequence shown here is derived from an EMBL/GenBank/DDBJ whole genome shotgun (WGS) entry which is preliminary data.</text>
</comment>
<evidence type="ECO:0000313" key="4">
    <source>
        <dbReference type="Proteomes" id="UP001320898"/>
    </source>
</evidence>
<dbReference type="AlphaFoldDB" id="A0AAW5QZT1"/>
<dbReference type="GO" id="GO:0003700">
    <property type="term" value="F:DNA-binding transcription factor activity"/>
    <property type="evidence" value="ECO:0007669"/>
    <property type="project" value="InterPro"/>
</dbReference>
<dbReference type="InterPro" id="IPR011991">
    <property type="entry name" value="ArsR-like_HTH"/>
</dbReference>
<reference evidence="3 4" key="1">
    <citation type="submission" date="2022-04" db="EMBL/GenBank/DDBJ databases">
        <authorList>
            <person name="Ye Y.-Q."/>
            <person name="Du Z.-J."/>
        </authorList>
    </citation>
    <scope>NUCLEOTIDE SEQUENCE [LARGE SCALE GENOMIC DNA]</scope>
    <source>
        <strain evidence="3 4">A6E488</strain>
    </source>
</reference>
<dbReference type="RefSeq" id="WP_261616148.1">
    <property type="nucleotide sequence ID" value="NZ_JALIDZ010000005.1"/>
</dbReference>
<protein>
    <submittedName>
        <fullName evidence="3">Winged helix DNA-binding protein</fullName>
    </submittedName>
</protein>
<feature type="region of interest" description="Disordered" evidence="1">
    <location>
        <begin position="1"/>
        <end position="38"/>
    </location>
</feature>
<sequence length="210" mass="23267">MARKRDTSGKSETGSKREASGKREMTGKQAAAEQAGFDRRWHLAETPAEVDMTELEFAVMRTFESFGRWQSECLAGCIDFAASGPENALLHVIRMNDRPKSVKELARLMNRDDIPNIQYSLRKLIAAGLVERSGTARTGVSYSVTPLGHEVTETFAEIRRALLIAAIESVPGFADRLADATRTLNLLTGIYEEVSRVAATHRRPRDGWAT</sequence>
<accession>A0AAW5QZT1</accession>
<dbReference type="PIRSF" id="PIRSF036158">
    <property type="entry name" value="UCP036158_MarR"/>
    <property type="match status" value="1"/>
</dbReference>
<dbReference type="InterPro" id="IPR036390">
    <property type="entry name" value="WH_DNA-bd_sf"/>
</dbReference>
<dbReference type="Proteomes" id="UP001320898">
    <property type="component" value="Unassembled WGS sequence"/>
</dbReference>
<evidence type="ECO:0000259" key="2">
    <source>
        <dbReference type="Pfam" id="PF13463"/>
    </source>
</evidence>
<evidence type="ECO:0000256" key="1">
    <source>
        <dbReference type="SAM" id="MobiDB-lite"/>
    </source>
</evidence>
<dbReference type="InterPro" id="IPR000835">
    <property type="entry name" value="HTH_MarR-typ"/>
</dbReference>
<name>A0AAW5QZT1_9HYPH</name>
<proteinExistence type="predicted"/>